<reference evidence="11" key="1">
    <citation type="submission" date="2022-12" db="EMBL/GenBank/DDBJ databases">
        <title>Reference genome sequencing for broad-spectrum identification of bacterial and archaeal isolates by mass spectrometry.</title>
        <authorList>
            <person name="Sekiguchi Y."/>
            <person name="Tourlousse D.M."/>
        </authorList>
    </citation>
    <scope>NUCLEOTIDE SEQUENCE</scope>
    <source>
        <strain evidence="11">H2</strain>
    </source>
</reference>
<evidence type="ECO:0000256" key="6">
    <source>
        <dbReference type="ARBA" id="ARBA00022679"/>
    </source>
</evidence>
<keyword evidence="12" id="KW-1185">Reference proteome</keyword>
<dbReference type="InterPro" id="IPR011835">
    <property type="entry name" value="GS/SS"/>
</dbReference>
<dbReference type="EMBL" id="BSDS01000001">
    <property type="protein sequence ID" value="GLI37668.1"/>
    <property type="molecule type" value="Genomic_DNA"/>
</dbReference>
<feature type="binding site" evidence="8">
    <location>
        <position position="16"/>
    </location>
    <ligand>
        <name>ADP-alpha-D-glucose</name>
        <dbReference type="ChEBI" id="CHEBI:57498"/>
    </ligand>
</feature>
<protein>
    <recommendedName>
        <fullName evidence="8">Glycogen synthase</fullName>
        <ecNumber evidence="8">2.4.1.21</ecNumber>
    </recommendedName>
    <alternativeName>
        <fullName evidence="8">Starch [bacterial glycogen] synthase</fullName>
    </alternativeName>
</protein>
<evidence type="ECO:0000256" key="1">
    <source>
        <dbReference type="ARBA" id="ARBA00001478"/>
    </source>
</evidence>
<dbReference type="GO" id="GO:0004373">
    <property type="term" value="F:alpha-1,4-glucan glucosyltransferase (UDP-glucose donor) activity"/>
    <property type="evidence" value="ECO:0007669"/>
    <property type="project" value="InterPro"/>
</dbReference>
<accession>A0A9W6FZJ9</accession>
<evidence type="ECO:0000256" key="8">
    <source>
        <dbReference type="HAMAP-Rule" id="MF_00484"/>
    </source>
</evidence>
<keyword evidence="7 8" id="KW-0320">Glycogen biosynthesis</keyword>
<gene>
    <name evidence="11" type="primary">glgA2</name>
    <name evidence="8" type="synonym">glgA</name>
    <name evidence="11" type="ORF">GHYDROH2_11690</name>
</gene>
<proteinExistence type="inferred from homology"/>
<dbReference type="Pfam" id="PF08323">
    <property type="entry name" value="Glyco_transf_5"/>
    <property type="match status" value="1"/>
</dbReference>
<dbReference type="EC" id="2.4.1.21" evidence="8"/>
<sequence length="485" mass="54188">MMKILQVASEVAPLAKTGGLADVVAALPKELRRMGHDVRVAIPFYKEVSSGNLPVRKARKSAEVELGGELHKGYLRQTALGEVPVYLVENRDFFGRDHLYGPPEGDYPDNPLRFAFFCRSVLQFLKRMDFRPDVIHCHDWQSALIPIILKYELGHDPFFNRTAVIFTIHNLAYQGVFPADALPQTGLDPSLFTMDRLEFYGSINLLKGAILAADDITTVSETYCHEILSPGQGCGLEGVLERRQADLAGILNGLDTEEWNPSLDRRIFRNYSSKSLAGKGADKRELQRELGLKAGASIPIIGMVGRIVEQKGIDLVIDLLPRFAAEELQLVILGTGDLRLMHQLHEFRNKGVKNVSINLGFREPLAPKIYAGCDMFLMPSRFEPCGLSQLIALSYGTVPIVRRTGGLADTVIDVTANPREGNGFSFTEFSADACWDAVQRALVAYRDREGWRKIMRRGMLRDVSWRSAAGKYEELYRTCADNRRG</sequence>
<dbReference type="AlphaFoldDB" id="A0A9W6FZJ9"/>
<keyword evidence="5 8" id="KW-0328">Glycosyltransferase</keyword>
<comment type="function">
    <text evidence="2 8">Synthesizes alpha-1,4-glucan chains using ADP-glucose.</text>
</comment>
<comment type="similarity">
    <text evidence="4 8">Belongs to the glycosyltransferase 1 family. Bacterial/plant glycogen synthase subfamily.</text>
</comment>
<comment type="pathway">
    <text evidence="3 8">Glycan biosynthesis; glycogen biosynthesis.</text>
</comment>
<dbReference type="GO" id="GO:0009011">
    <property type="term" value="F:alpha-1,4-glucan glucosyltransferase (ADP-glucose donor) activity"/>
    <property type="evidence" value="ECO:0007669"/>
    <property type="project" value="UniProtKB-UniRule"/>
</dbReference>
<feature type="domain" description="Starch synthase catalytic" evidence="10">
    <location>
        <begin position="3"/>
        <end position="241"/>
    </location>
</feature>
<evidence type="ECO:0000256" key="7">
    <source>
        <dbReference type="ARBA" id="ARBA00023056"/>
    </source>
</evidence>
<organism evidence="11 12">
    <name type="scientific">Geobacter hydrogenophilus</name>
    <dbReference type="NCBI Taxonomy" id="40983"/>
    <lineage>
        <taxon>Bacteria</taxon>
        <taxon>Pseudomonadati</taxon>
        <taxon>Thermodesulfobacteriota</taxon>
        <taxon>Desulfuromonadia</taxon>
        <taxon>Geobacterales</taxon>
        <taxon>Geobacteraceae</taxon>
        <taxon>Geobacter</taxon>
    </lineage>
</organism>
<dbReference type="InterPro" id="IPR013534">
    <property type="entry name" value="Starch_synth_cat_dom"/>
</dbReference>
<dbReference type="SUPFAM" id="SSF53756">
    <property type="entry name" value="UDP-Glycosyltransferase/glycogen phosphorylase"/>
    <property type="match status" value="1"/>
</dbReference>
<comment type="catalytic activity">
    <reaction evidence="1 8">
        <text>[(1-&gt;4)-alpha-D-glucosyl](n) + ADP-alpha-D-glucose = [(1-&gt;4)-alpha-D-glucosyl](n+1) + ADP + H(+)</text>
        <dbReference type="Rhea" id="RHEA:18189"/>
        <dbReference type="Rhea" id="RHEA-COMP:9584"/>
        <dbReference type="Rhea" id="RHEA-COMP:9587"/>
        <dbReference type="ChEBI" id="CHEBI:15378"/>
        <dbReference type="ChEBI" id="CHEBI:15444"/>
        <dbReference type="ChEBI" id="CHEBI:57498"/>
        <dbReference type="ChEBI" id="CHEBI:456216"/>
        <dbReference type="EC" id="2.4.1.21"/>
    </reaction>
</comment>
<comment type="caution">
    <text evidence="11">The sequence shown here is derived from an EMBL/GenBank/DDBJ whole genome shotgun (WGS) entry which is preliminary data.</text>
</comment>
<dbReference type="NCBIfam" id="NF001899">
    <property type="entry name" value="PRK00654.1-2"/>
    <property type="match status" value="1"/>
</dbReference>
<dbReference type="InterPro" id="IPR001296">
    <property type="entry name" value="Glyco_trans_1"/>
</dbReference>
<dbReference type="CDD" id="cd03791">
    <property type="entry name" value="GT5_Glycogen_synthase_DULL1-like"/>
    <property type="match status" value="1"/>
</dbReference>
<dbReference type="GO" id="GO:0005978">
    <property type="term" value="P:glycogen biosynthetic process"/>
    <property type="evidence" value="ECO:0007669"/>
    <property type="project" value="UniProtKB-UniRule"/>
</dbReference>
<dbReference type="Gene3D" id="3.40.50.2000">
    <property type="entry name" value="Glycogen Phosphorylase B"/>
    <property type="match status" value="2"/>
</dbReference>
<name>A0A9W6FZJ9_9BACT</name>
<evidence type="ECO:0000256" key="2">
    <source>
        <dbReference type="ARBA" id="ARBA00002764"/>
    </source>
</evidence>
<dbReference type="NCBIfam" id="TIGR02095">
    <property type="entry name" value="glgA"/>
    <property type="match status" value="1"/>
</dbReference>
<feature type="domain" description="Glycosyl transferase family 1" evidence="9">
    <location>
        <begin position="299"/>
        <end position="453"/>
    </location>
</feature>
<keyword evidence="6 8" id="KW-0808">Transferase</keyword>
<dbReference type="Proteomes" id="UP001144352">
    <property type="component" value="Unassembled WGS sequence"/>
</dbReference>
<evidence type="ECO:0000259" key="10">
    <source>
        <dbReference type="Pfam" id="PF08323"/>
    </source>
</evidence>
<dbReference type="PANTHER" id="PTHR45825">
    <property type="entry name" value="GRANULE-BOUND STARCH SYNTHASE 1, CHLOROPLASTIC/AMYLOPLASTIC"/>
    <property type="match status" value="1"/>
</dbReference>
<evidence type="ECO:0000256" key="3">
    <source>
        <dbReference type="ARBA" id="ARBA00004964"/>
    </source>
</evidence>
<dbReference type="GO" id="GO:0005829">
    <property type="term" value="C:cytosol"/>
    <property type="evidence" value="ECO:0007669"/>
    <property type="project" value="TreeGrafter"/>
</dbReference>
<evidence type="ECO:0000313" key="11">
    <source>
        <dbReference type="EMBL" id="GLI37668.1"/>
    </source>
</evidence>
<evidence type="ECO:0000256" key="5">
    <source>
        <dbReference type="ARBA" id="ARBA00022676"/>
    </source>
</evidence>
<dbReference type="HAMAP" id="MF_00484">
    <property type="entry name" value="Glycogen_synth"/>
    <property type="match status" value="1"/>
</dbReference>
<evidence type="ECO:0000313" key="12">
    <source>
        <dbReference type="Proteomes" id="UP001144352"/>
    </source>
</evidence>
<dbReference type="PANTHER" id="PTHR45825:SF11">
    <property type="entry name" value="ALPHA AMYLASE DOMAIN-CONTAINING PROTEIN"/>
    <property type="match status" value="1"/>
</dbReference>
<dbReference type="Pfam" id="PF00534">
    <property type="entry name" value="Glycos_transf_1"/>
    <property type="match status" value="1"/>
</dbReference>
<evidence type="ECO:0000256" key="4">
    <source>
        <dbReference type="ARBA" id="ARBA00010281"/>
    </source>
</evidence>
<evidence type="ECO:0000259" key="9">
    <source>
        <dbReference type="Pfam" id="PF00534"/>
    </source>
</evidence>